<feature type="region of interest" description="Disordered" evidence="1">
    <location>
        <begin position="50"/>
        <end position="78"/>
    </location>
</feature>
<evidence type="ECO:0000256" key="1">
    <source>
        <dbReference type="SAM" id="MobiDB-lite"/>
    </source>
</evidence>
<evidence type="ECO:0000313" key="2">
    <source>
        <dbReference type="EMBL" id="KAK0419158.1"/>
    </source>
</evidence>
<protein>
    <submittedName>
        <fullName evidence="2">Uncharacterized protein</fullName>
    </submittedName>
</protein>
<reference evidence="2" key="1">
    <citation type="submission" date="2023-06" db="EMBL/GenBank/DDBJ databases">
        <title>Genomic analysis of the entomopathogenic nematode Steinernema hermaphroditum.</title>
        <authorList>
            <person name="Schwarz E.M."/>
            <person name="Heppert J.K."/>
            <person name="Baniya A."/>
            <person name="Schwartz H.T."/>
            <person name="Tan C.-H."/>
            <person name="Antoshechkin I."/>
            <person name="Sternberg P.W."/>
            <person name="Goodrich-Blair H."/>
            <person name="Dillman A.R."/>
        </authorList>
    </citation>
    <scope>NUCLEOTIDE SEQUENCE</scope>
    <source>
        <strain evidence="2">PS9179</strain>
        <tissue evidence="2">Whole animal</tissue>
    </source>
</reference>
<comment type="caution">
    <text evidence="2">The sequence shown here is derived from an EMBL/GenBank/DDBJ whole genome shotgun (WGS) entry which is preliminary data.</text>
</comment>
<dbReference type="AlphaFoldDB" id="A0AA39I9M3"/>
<proteinExistence type="predicted"/>
<name>A0AA39I9M3_9BILA</name>
<evidence type="ECO:0000313" key="3">
    <source>
        <dbReference type="Proteomes" id="UP001175271"/>
    </source>
</evidence>
<keyword evidence="3" id="KW-1185">Reference proteome</keyword>
<dbReference type="EMBL" id="JAUCMV010000002">
    <property type="protein sequence ID" value="KAK0419158.1"/>
    <property type="molecule type" value="Genomic_DNA"/>
</dbReference>
<dbReference type="Proteomes" id="UP001175271">
    <property type="component" value="Unassembled WGS sequence"/>
</dbReference>
<sequence length="415" mass="47238">MHARSYRPLRHLPASCHPDGMDLVQAMRAFSSDDLCTKFCREWGLLPTEPSTSTSAFSVPGGARPPSTPPTSNGTAGRARNSVWGICGQLQFNPKRPECTGTVTTKMRKSRRDPSIQLLYYCCGSCKKEISQNRSLPNYNGIKKEPVAPLVEVLNGVYSNQGPTFFPAKKEKDQQYRLSRKEIMFIMYCFSLEWSCEEVRYAARLQFPRLNQLIVNDWYRYFKRCIAEMPEPDVLLGGQGVIVHVVDGEIGGRPHLGIIDVGNNLMRIVQVQNFTMEEISIAVIKHIEKGSVIMIGEKLENYRLMQHIVTDASGLPYHYVNTIQGQQFSGGSNQETDRLRKVVEDHMKHLNGQSTMLTFHADMAATIWFYNNGRKRCDNTFFRLVDVIREVHRTKQMDQPLFHPHMGNIIHPIAT</sequence>
<accession>A0AA39I9M3</accession>
<organism evidence="2 3">
    <name type="scientific">Steinernema hermaphroditum</name>
    <dbReference type="NCBI Taxonomy" id="289476"/>
    <lineage>
        <taxon>Eukaryota</taxon>
        <taxon>Metazoa</taxon>
        <taxon>Ecdysozoa</taxon>
        <taxon>Nematoda</taxon>
        <taxon>Chromadorea</taxon>
        <taxon>Rhabditida</taxon>
        <taxon>Tylenchina</taxon>
        <taxon>Panagrolaimomorpha</taxon>
        <taxon>Strongyloidoidea</taxon>
        <taxon>Steinernematidae</taxon>
        <taxon>Steinernema</taxon>
    </lineage>
</organism>
<gene>
    <name evidence="2" type="ORF">QR680_013985</name>
</gene>